<proteinExistence type="inferred from homology"/>
<dbReference type="EC" id="2.7.7.7" evidence="1"/>
<dbReference type="GO" id="GO:0003677">
    <property type="term" value="F:DNA binding"/>
    <property type="evidence" value="ECO:0007669"/>
    <property type="project" value="InterPro"/>
</dbReference>
<organism evidence="11">
    <name type="scientific">hydrothermal vent metagenome</name>
    <dbReference type="NCBI Taxonomy" id="652676"/>
    <lineage>
        <taxon>unclassified sequences</taxon>
        <taxon>metagenomes</taxon>
        <taxon>ecological metagenomes</taxon>
    </lineage>
</organism>
<protein>
    <recommendedName>
        <fullName evidence="2">DNA polymerase III subunit delta</fullName>
        <ecNumber evidence="1">2.7.7.7</ecNumber>
    </recommendedName>
</protein>
<evidence type="ECO:0000256" key="3">
    <source>
        <dbReference type="ARBA" id="ARBA00022679"/>
    </source>
</evidence>
<evidence type="ECO:0000313" key="11">
    <source>
        <dbReference type="EMBL" id="VAW34909.1"/>
    </source>
</evidence>
<dbReference type="PANTHER" id="PTHR34388:SF1">
    <property type="entry name" value="DNA POLYMERASE III SUBUNIT DELTA"/>
    <property type="match status" value="1"/>
</dbReference>
<evidence type="ECO:0000256" key="7">
    <source>
        <dbReference type="ARBA" id="ARBA00034754"/>
    </source>
</evidence>
<dbReference type="Gene3D" id="1.20.272.10">
    <property type="match status" value="1"/>
</dbReference>
<dbReference type="PANTHER" id="PTHR34388">
    <property type="entry name" value="DNA POLYMERASE III SUBUNIT DELTA"/>
    <property type="match status" value="1"/>
</dbReference>
<evidence type="ECO:0000256" key="4">
    <source>
        <dbReference type="ARBA" id="ARBA00022695"/>
    </source>
</evidence>
<dbReference type="InterPro" id="IPR048466">
    <property type="entry name" value="DNA_pol3_delta-like_C"/>
</dbReference>
<dbReference type="SUPFAM" id="SSF52540">
    <property type="entry name" value="P-loop containing nucleoside triphosphate hydrolases"/>
    <property type="match status" value="1"/>
</dbReference>
<keyword evidence="6" id="KW-0239">DNA-directed DNA polymerase</keyword>
<comment type="catalytic activity">
    <reaction evidence="8">
        <text>DNA(n) + a 2'-deoxyribonucleoside 5'-triphosphate = DNA(n+1) + diphosphate</text>
        <dbReference type="Rhea" id="RHEA:22508"/>
        <dbReference type="Rhea" id="RHEA-COMP:17339"/>
        <dbReference type="Rhea" id="RHEA-COMP:17340"/>
        <dbReference type="ChEBI" id="CHEBI:33019"/>
        <dbReference type="ChEBI" id="CHEBI:61560"/>
        <dbReference type="ChEBI" id="CHEBI:173112"/>
        <dbReference type="EC" id="2.7.7.7"/>
    </reaction>
</comment>
<dbReference type="GO" id="GO:0003887">
    <property type="term" value="F:DNA-directed DNA polymerase activity"/>
    <property type="evidence" value="ECO:0007669"/>
    <property type="project" value="UniProtKB-KW"/>
</dbReference>
<dbReference type="InterPro" id="IPR008921">
    <property type="entry name" value="DNA_pol3_clamp-load_cplx_C"/>
</dbReference>
<dbReference type="EMBL" id="UOEU01000556">
    <property type="protein sequence ID" value="VAW34909.1"/>
    <property type="molecule type" value="Genomic_DNA"/>
</dbReference>
<dbReference type="GO" id="GO:0009360">
    <property type="term" value="C:DNA polymerase III complex"/>
    <property type="evidence" value="ECO:0007669"/>
    <property type="project" value="InterPro"/>
</dbReference>
<dbReference type="InterPro" id="IPR010372">
    <property type="entry name" value="DNA_pol3_delta_N"/>
</dbReference>
<dbReference type="Gene3D" id="1.10.8.60">
    <property type="match status" value="1"/>
</dbReference>
<evidence type="ECO:0000259" key="9">
    <source>
        <dbReference type="Pfam" id="PF06144"/>
    </source>
</evidence>
<dbReference type="InterPro" id="IPR027417">
    <property type="entry name" value="P-loop_NTPase"/>
</dbReference>
<sequence>MFYIFHGNDSHAQKETVAKLIGKLGDPAMLDLNTTRLEGRVTFTQLHQAASVIPFLAKVRLVIVQDLLSNKLDKGLQKQIADYLPTLPETTRLLFLESKPLKKNNPFVKLATSEKSGYVKQFSKPKGAALEHWIRQQVEMENGRISPQATHMLAANIGSQMEILSRELEKLLLYCNGEEIQAEQVKLLSPYAAEASIFDLVDAIGNRNGKKASQLLQEKFLEGADPFYLFSMFIRQFRLLIQVKELADDGKRPPAISQALKLHGFVVGKLYQQCQGFSLPQLEQIYRHLLEIDVAVKTGRNEMKTALNLLVAALTVTA</sequence>
<evidence type="ECO:0000256" key="1">
    <source>
        <dbReference type="ARBA" id="ARBA00012417"/>
    </source>
</evidence>
<dbReference type="Gene3D" id="3.40.50.300">
    <property type="entry name" value="P-loop containing nucleotide triphosphate hydrolases"/>
    <property type="match status" value="1"/>
</dbReference>
<feature type="domain" description="DNA polymerase III delta N-terminal" evidence="9">
    <location>
        <begin position="3"/>
        <end position="112"/>
    </location>
</feature>
<evidence type="ECO:0000256" key="6">
    <source>
        <dbReference type="ARBA" id="ARBA00022932"/>
    </source>
</evidence>
<accession>A0A3B0VDK2</accession>
<feature type="domain" description="DNA polymerase III delta subunit-like C-terminal" evidence="10">
    <location>
        <begin position="194"/>
        <end position="312"/>
    </location>
</feature>
<evidence type="ECO:0000256" key="5">
    <source>
        <dbReference type="ARBA" id="ARBA00022705"/>
    </source>
</evidence>
<dbReference type="SUPFAM" id="SSF48019">
    <property type="entry name" value="post-AAA+ oligomerization domain-like"/>
    <property type="match status" value="1"/>
</dbReference>
<keyword evidence="4 11" id="KW-0548">Nucleotidyltransferase</keyword>
<evidence type="ECO:0000259" key="10">
    <source>
        <dbReference type="Pfam" id="PF21694"/>
    </source>
</evidence>
<keyword evidence="3 11" id="KW-0808">Transferase</keyword>
<comment type="similarity">
    <text evidence="7">Belongs to the DNA polymerase HolA subunit family.</text>
</comment>
<dbReference type="NCBIfam" id="TIGR01128">
    <property type="entry name" value="holA"/>
    <property type="match status" value="1"/>
</dbReference>
<evidence type="ECO:0000256" key="2">
    <source>
        <dbReference type="ARBA" id="ARBA00017703"/>
    </source>
</evidence>
<gene>
    <name evidence="11" type="ORF">MNBD_CHLOROFLEXI01-5279</name>
</gene>
<name>A0A3B0VDK2_9ZZZZ</name>
<dbReference type="Pfam" id="PF06144">
    <property type="entry name" value="DNA_pol3_delta"/>
    <property type="match status" value="1"/>
</dbReference>
<reference evidence="11" key="1">
    <citation type="submission" date="2018-06" db="EMBL/GenBank/DDBJ databases">
        <authorList>
            <person name="Zhirakovskaya E."/>
        </authorList>
    </citation>
    <scope>NUCLEOTIDE SEQUENCE</scope>
</reference>
<dbReference type="AlphaFoldDB" id="A0A3B0VDK2"/>
<evidence type="ECO:0000256" key="8">
    <source>
        <dbReference type="ARBA" id="ARBA00049244"/>
    </source>
</evidence>
<dbReference type="Pfam" id="PF21694">
    <property type="entry name" value="DNA_pol3_delta_C"/>
    <property type="match status" value="1"/>
</dbReference>
<keyword evidence="5" id="KW-0235">DNA replication</keyword>
<dbReference type="GO" id="GO:0006261">
    <property type="term" value="P:DNA-templated DNA replication"/>
    <property type="evidence" value="ECO:0007669"/>
    <property type="project" value="TreeGrafter"/>
</dbReference>
<dbReference type="InterPro" id="IPR005790">
    <property type="entry name" value="DNA_polIII_delta"/>
</dbReference>